<feature type="active site" description="Acyl-thioester intermediate" evidence="8">
    <location>
        <position position="169"/>
    </location>
</feature>
<dbReference type="RefSeq" id="WP_316559518.1">
    <property type="nucleotide sequence ID" value="NZ_CP131062.1"/>
</dbReference>
<dbReference type="NCBIfam" id="TIGR04125">
    <property type="entry name" value="exosort_PGF_TRM"/>
    <property type="match status" value="1"/>
</dbReference>
<protein>
    <recommendedName>
        <fullName evidence="12">Archaeosortase A</fullName>
    </recommendedName>
</protein>
<dbReference type="GO" id="GO:0006508">
    <property type="term" value="P:proteolysis"/>
    <property type="evidence" value="ECO:0007669"/>
    <property type="project" value="UniProtKB-KW"/>
</dbReference>
<evidence type="ECO:0008006" key="12">
    <source>
        <dbReference type="Google" id="ProtNLM"/>
    </source>
</evidence>
<feature type="transmembrane region" description="Helical" evidence="9">
    <location>
        <begin position="56"/>
        <end position="78"/>
    </location>
</feature>
<dbReference type="EMBL" id="CP131062">
    <property type="protein sequence ID" value="WNY27950.1"/>
    <property type="molecule type" value="Genomic_DNA"/>
</dbReference>
<keyword evidence="6 9" id="KW-1133">Transmembrane helix</keyword>
<gene>
    <name evidence="10" type="ORF">MmiEs2_01290</name>
</gene>
<evidence type="ECO:0000313" key="10">
    <source>
        <dbReference type="EMBL" id="WNY27950.1"/>
    </source>
</evidence>
<name>A0AA96ZWF9_9EURY</name>
<dbReference type="Pfam" id="PF09721">
    <property type="entry name" value="Exosortase_EpsH"/>
    <property type="match status" value="1"/>
</dbReference>
<evidence type="ECO:0000256" key="6">
    <source>
        <dbReference type="ARBA" id="ARBA00022989"/>
    </source>
</evidence>
<keyword evidence="7 9" id="KW-0472">Membrane</keyword>
<keyword evidence="11" id="KW-1185">Reference proteome</keyword>
<dbReference type="PIRSF" id="PIRSF025737">
    <property type="entry name" value="Cyco1"/>
    <property type="match status" value="1"/>
</dbReference>
<evidence type="ECO:0000256" key="7">
    <source>
        <dbReference type="ARBA" id="ARBA00023136"/>
    </source>
</evidence>
<dbReference type="Proteomes" id="UP001302662">
    <property type="component" value="Chromosome"/>
</dbReference>
<feature type="transmembrane region" description="Helical" evidence="9">
    <location>
        <begin position="163"/>
        <end position="183"/>
    </location>
</feature>
<accession>A0AA96ZWF9</accession>
<dbReference type="AlphaFoldDB" id="A0AA96ZWF9"/>
<keyword evidence="2" id="KW-1003">Cell membrane</keyword>
<evidence type="ECO:0000256" key="4">
    <source>
        <dbReference type="ARBA" id="ARBA00022692"/>
    </source>
</evidence>
<evidence type="ECO:0000313" key="11">
    <source>
        <dbReference type="Proteomes" id="UP001302662"/>
    </source>
</evidence>
<sequence length="281" mass="31412">MTTSLLWFSVALMVASLLLKKDMKIAEIICGASWLIFGFYWITLIPYYYAKADYTNIVLTILLFTFCVLVAHFAARAFKSGAKNPNSKSPESVLMNDRVKLIFDLTKLIAVVCIIYMPFSLFTPLNHLIIETVTTQTVDILNFLGYNAKMVAYDTISYNGIKVSVILACTAIESIAFFTGLILAVPGTPKKKLTVFMLTVPVIYVLNLLRNIFIVAAYGDMWFGANSFEIAHHYIGKAGSGVALVILAYITMKLLPGLIDNVLGLWDLFIDEIKYILRIQK</sequence>
<keyword evidence="3" id="KW-0645">Protease</keyword>
<evidence type="ECO:0000256" key="8">
    <source>
        <dbReference type="PIRSR" id="PIRSR025737-1"/>
    </source>
</evidence>
<evidence type="ECO:0000256" key="2">
    <source>
        <dbReference type="ARBA" id="ARBA00022475"/>
    </source>
</evidence>
<proteinExistence type="predicted"/>
<feature type="transmembrane region" description="Helical" evidence="9">
    <location>
        <begin position="28"/>
        <end position="50"/>
    </location>
</feature>
<dbReference type="InterPro" id="IPR019127">
    <property type="entry name" value="Exosortase"/>
</dbReference>
<comment type="subcellular location">
    <subcellularLocation>
        <location evidence="1">Cell membrane</location>
        <topology evidence="1">Multi-pass membrane protein</topology>
    </subcellularLocation>
</comment>
<feature type="active site" description="Proton donor" evidence="8">
    <location>
        <position position="210"/>
    </location>
</feature>
<dbReference type="KEGG" id="mees:MmiEs2_01290"/>
<dbReference type="GO" id="GO:0005886">
    <property type="term" value="C:plasma membrane"/>
    <property type="evidence" value="ECO:0007669"/>
    <property type="project" value="UniProtKB-SubCell"/>
</dbReference>
<dbReference type="GO" id="GO:0008233">
    <property type="term" value="F:peptidase activity"/>
    <property type="evidence" value="ECO:0007669"/>
    <property type="project" value="UniProtKB-KW"/>
</dbReference>
<reference evidence="10 11" key="1">
    <citation type="submission" date="2023-07" db="EMBL/GenBank/DDBJ databases">
        <title>Closed genome sequence of Methanimicrococcus sp. Es2.</title>
        <authorList>
            <person name="Protasov E."/>
            <person name="Platt K."/>
            <person name="Reeh H."/>
            <person name="Poehlein A."/>
            <person name="Daniel R."/>
            <person name="Brune A."/>
        </authorList>
    </citation>
    <scope>NUCLEOTIDE SEQUENCE [LARGE SCALE GENOMIC DNA]</scope>
    <source>
        <strain evidence="10 11">Es2</strain>
    </source>
</reference>
<feature type="transmembrane region" description="Helical" evidence="9">
    <location>
        <begin position="195"/>
        <end position="218"/>
    </location>
</feature>
<dbReference type="NCBIfam" id="TIGR04178">
    <property type="entry name" value="exo_archaeo"/>
    <property type="match status" value="1"/>
</dbReference>
<dbReference type="InterPro" id="IPR014522">
    <property type="entry name" value="ArtA"/>
</dbReference>
<evidence type="ECO:0000256" key="5">
    <source>
        <dbReference type="ARBA" id="ARBA00022801"/>
    </source>
</evidence>
<dbReference type="InterPro" id="IPR026392">
    <property type="entry name" value="Exo/Archaeosortase_dom"/>
</dbReference>
<feature type="transmembrane region" description="Helical" evidence="9">
    <location>
        <begin position="99"/>
        <end position="119"/>
    </location>
</feature>
<evidence type="ECO:0000256" key="9">
    <source>
        <dbReference type="SAM" id="Phobius"/>
    </source>
</evidence>
<dbReference type="GeneID" id="85196580"/>
<keyword evidence="4 9" id="KW-0812">Transmembrane</keyword>
<evidence type="ECO:0000256" key="1">
    <source>
        <dbReference type="ARBA" id="ARBA00004651"/>
    </source>
</evidence>
<evidence type="ECO:0000256" key="3">
    <source>
        <dbReference type="ARBA" id="ARBA00022670"/>
    </source>
</evidence>
<feature type="transmembrane region" description="Helical" evidence="9">
    <location>
        <begin position="230"/>
        <end position="250"/>
    </location>
</feature>
<organism evidence="10 11">
    <name type="scientific">Methanimicrococcus stummii</name>
    <dbReference type="NCBI Taxonomy" id="3028294"/>
    <lineage>
        <taxon>Archaea</taxon>
        <taxon>Methanobacteriati</taxon>
        <taxon>Methanobacteriota</taxon>
        <taxon>Stenosarchaea group</taxon>
        <taxon>Methanomicrobia</taxon>
        <taxon>Methanosarcinales</taxon>
        <taxon>Methanosarcinaceae</taxon>
        <taxon>Methanimicrococcus</taxon>
    </lineage>
</organism>
<keyword evidence="5" id="KW-0378">Hydrolase</keyword>